<protein>
    <submittedName>
        <fullName evidence="1 2">Uncharacterized protein</fullName>
    </submittedName>
</protein>
<dbReference type="AlphaFoldDB" id="A0A0R0G002"/>
<keyword evidence="3" id="KW-1185">Reference proteome</keyword>
<evidence type="ECO:0000313" key="2">
    <source>
        <dbReference type="EnsemblPlants" id="KRH11728"/>
    </source>
</evidence>
<reference evidence="1 2" key="1">
    <citation type="journal article" date="2010" name="Nature">
        <title>Genome sequence of the palaeopolyploid soybean.</title>
        <authorList>
            <person name="Schmutz J."/>
            <person name="Cannon S.B."/>
            <person name="Schlueter J."/>
            <person name="Ma J."/>
            <person name="Mitros T."/>
            <person name="Nelson W."/>
            <person name="Hyten D.L."/>
            <person name="Song Q."/>
            <person name="Thelen J.J."/>
            <person name="Cheng J."/>
            <person name="Xu D."/>
            <person name="Hellsten U."/>
            <person name="May G.D."/>
            <person name="Yu Y."/>
            <person name="Sakurai T."/>
            <person name="Umezawa T."/>
            <person name="Bhattacharyya M.K."/>
            <person name="Sandhu D."/>
            <person name="Valliyodan B."/>
            <person name="Lindquist E."/>
            <person name="Peto M."/>
            <person name="Grant D."/>
            <person name="Shu S."/>
            <person name="Goodstein D."/>
            <person name="Barry K."/>
            <person name="Futrell-Griggs M."/>
            <person name="Abernathy B."/>
            <person name="Du J."/>
            <person name="Tian Z."/>
            <person name="Zhu L."/>
            <person name="Gill N."/>
            <person name="Joshi T."/>
            <person name="Libault M."/>
            <person name="Sethuraman A."/>
            <person name="Zhang X.-C."/>
            <person name="Shinozaki K."/>
            <person name="Nguyen H.T."/>
            <person name="Wing R.A."/>
            <person name="Cregan P."/>
            <person name="Specht J."/>
            <person name="Grimwood J."/>
            <person name="Rokhsar D."/>
            <person name="Stacey G."/>
            <person name="Shoemaker R.C."/>
            <person name="Jackson S.A."/>
        </authorList>
    </citation>
    <scope>NUCLEOTIDE SEQUENCE</scope>
    <source>
        <strain evidence="2">cv. Williams 82</strain>
        <tissue evidence="1">Callus</tissue>
    </source>
</reference>
<sequence length="84" mass="8981">MFLLILRSGECVIVALIAAEIKLHCGAFCFGFADGTPEIVNICGFFDCDCESAAKTCFPPPILCVVVPVLGDYFVISLIFSSVV</sequence>
<dbReference type="InParanoid" id="A0A0R0G002"/>
<reference evidence="2" key="2">
    <citation type="submission" date="2018-02" db="UniProtKB">
        <authorList>
            <consortium name="EnsemblPlants"/>
        </authorList>
    </citation>
    <scope>IDENTIFICATION</scope>
    <source>
        <strain evidence="2">Williams 82</strain>
    </source>
</reference>
<evidence type="ECO:0000313" key="3">
    <source>
        <dbReference type="Proteomes" id="UP000008827"/>
    </source>
</evidence>
<dbReference type="Gramene" id="KRH11728">
    <property type="protein sequence ID" value="KRH11728"/>
    <property type="gene ID" value="GLYMA_15G126300"/>
</dbReference>
<gene>
    <name evidence="1" type="ORF">GLYMA_15G126300</name>
</gene>
<proteinExistence type="predicted"/>
<dbReference type="EMBL" id="CM000848">
    <property type="protein sequence ID" value="KRH11728.1"/>
    <property type="molecule type" value="Genomic_DNA"/>
</dbReference>
<evidence type="ECO:0000313" key="1">
    <source>
        <dbReference type="EMBL" id="KRH11728.1"/>
    </source>
</evidence>
<accession>A0A0R0G002</accession>
<dbReference type="EnsemblPlants" id="KRH11728">
    <property type="protein sequence ID" value="KRH11728"/>
    <property type="gene ID" value="GLYMA_15G126300"/>
</dbReference>
<dbReference type="Proteomes" id="UP000008827">
    <property type="component" value="Chromosome 15"/>
</dbReference>
<organism evidence="1">
    <name type="scientific">Glycine max</name>
    <name type="common">Soybean</name>
    <name type="synonym">Glycine hispida</name>
    <dbReference type="NCBI Taxonomy" id="3847"/>
    <lineage>
        <taxon>Eukaryota</taxon>
        <taxon>Viridiplantae</taxon>
        <taxon>Streptophyta</taxon>
        <taxon>Embryophyta</taxon>
        <taxon>Tracheophyta</taxon>
        <taxon>Spermatophyta</taxon>
        <taxon>Magnoliopsida</taxon>
        <taxon>eudicotyledons</taxon>
        <taxon>Gunneridae</taxon>
        <taxon>Pentapetalae</taxon>
        <taxon>rosids</taxon>
        <taxon>fabids</taxon>
        <taxon>Fabales</taxon>
        <taxon>Fabaceae</taxon>
        <taxon>Papilionoideae</taxon>
        <taxon>50 kb inversion clade</taxon>
        <taxon>NPAAA clade</taxon>
        <taxon>indigoferoid/millettioid clade</taxon>
        <taxon>Phaseoleae</taxon>
        <taxon>Glycine</taxon>
        <taxon>Glycine subgen. Soja</taxon>
    </lineage>
</organism>
<reference evidence="1" key="3">
    <citation type="submission" date="2018-07" db="EMBL/GenBank/DDBJ databases">
        <title>WGS assembly of Glycine max.</title>
        <authorList>
            <person name="Schmutz J."/>
            <person name="Cannon S."/>
            <person name="Schlueter J."/>
            <person name="Ma J."/>
            <person name="Mitros T."/>
            <person name="Nelson W."/>
            <person name="Hyten D."/>
            <person name="Song Q."/>
            <person name="Thelen J."/>
            <person name="Cheng J."/>
            <person name="Xu D."/>
            <person name="Hellsten U."/>
            <person name="May G."/>
            <person name="Yu Y."/>
            <person name="Sakurai T."/>
            <person name="Umezawa T."/>
            <person name="Bhattacharyya M."/>
            <person name="Sandhu D."/>
            <person name="Valliyodan B."/>
            <person name="Lindquist E."/>
            <person name="Peto M."/>
            <person name="Grant D."/>
            <person name="Shu S."/>
            <person name="Goodstein D."/>
            <person name="Barry K."/>
            <person name="Futrell-Griggs M."/>
            <person name="Abernathy B."/>
            <person name="Du J."/>
            <person name="Tian Z."/>
            <person name="Zhu L."/>
            <person name="Gill N."/>
            <person name="Joshi T."/>
            <person name="Libault M."/>
            <person name="Sethuraman A."/>
            <person name="Zhang X."/>
            <person name="Shinozaki K."/>
            <person name="Nguyen H."/>
            <person name="Wing R."/>
            <person name="Cregan P."/>
            <person name="Specht J."/>
            <person name="Grimwood J."/>
            <person name="Rokhsar D."/>
            <person name="Stacey G."/>
            <person name="Shoemaker R."/>
            <person name="Jackson S."/>
        </authorList>
    </citation>
    <scope>NUCLEOTIDE SEQUENCE</scope>
    <source>
        <tissue evidence="1">Callus</tissue>
    </source>
</reference>
<name>A0A0R0G002_SOYBN</name>